<keyword evidence="4" id="KW-0547">Nucleotide-binding</keyword>
<dbReference type="GO" id="GO:0005737">
    <property type="term" value="C:cytoplasm"/>
    <property type="evidence" value="ECO:0007669"/>
    <property type="project" value="InterPro"/>
</dbReference>
<evidence type="ECO:0000256" key="3">
    <source>
        <dbReference type="ARBA" id="ARBA00022598"/>
    </source>
</evidence>
<evidence type="ECO:0000313" key="11">
    <source>
        <dbReference type="EMBL" id="VBB68582.1"/>
    </source>
</evidence>
<dbReference type="InterPro" id="IPR008909">
    <property type="entry name" value="DALR_anticod-bd"/>
</dbReference>
<comment type="similarity">
    <text evidence="1">Belongs to the class-I aminoacyl-tRNA synthetase family.</text>
</comment>
<accession>A0A484H9V6</accession>
<dbReference type="EMBL" id="LR026963">
    <property type="protein sequence ID" value="VBB68582.1"/>
    <property type="molecule type" value="Genomic_DNA"/>
</dbReference>
<protein>
    <recommendedName>
        <fullName evidence="2">arginine--tRNA ligase</fullName>
        <ecNumber evidence="2">6.1.1.19</ecNumber>
    </recommendedName>
</protein>
<dbReference type="InterPro" id="IPR005148">
    <property type="entry name" value="Arg-tRNA-synth_N"/>
</dbReference>
<dbReference type="SMART" id="SM00836">
    <property type="entry name" value="DALR_1"/>
    <property type="match status" value="1"/>
</dbReference>
<evidence type="ECO:0000259" key="10">
    <source>
        <dbReference type="SMART" id="SM01016"/>
    </source>
</evidence>
<dbReference type="InterPro" id="IPR001278">
    <property type="entry name" value="Arg-tRNA-ligase"/>
</dbReference>
<dbReference type="SUPFAM" id="SSF55190">
    <property type="entry name" value="Arginyl-tRNA synthetase (ArgRS), N-terminal 'additional' domain"/>
    <property type="match status" value="1"/>
</dbReference>
<dbReference type="Gene3D" id="3.30.1360.70">
    <property type="entry name" value="Arginyl tRNA synthetase N-terminal domain"/>
    <property type="match status" value="1"/>
</dbReference>
<keyword evidence="3 11" id="KW-0436">Ligase</keyword>
<proteinExistence type="inferred from homology"/>
<dbReference type="NCBIfam" id="TIGR00456">
    <property type="entry name" value="argS"/>
    <property type="match status" value="1"/>
</dbReference>
<dbReference type="InterPro" id="IPR009080">
    <property type="entry name" value="tRNAsynth_Ia_anticodon-bd"/>
</dbReference>
<dbReference type="EC" id="6.1.1.19" evidence="2"/>
<comment type="catalytic activity">
    <reaction evidence="8">
        <text>tRNA(Arg) + L-arginine + ATP = L-arginyl-tRNA(Arg) + AMP + diphosphate</text>
        <dbReference type="Rhea" id="RHEA:20301"/>
        <dbReference type="Rhea" id="RHEA-COMP:9658"/>
        <dbReference type="Rhea" id="RHEA-COMP:9673"/>
        <dbReference type="ChEBI" id="CHEBI:30616"/>
        <dbReference type="ChEBI" id="CHEBI:32682"/>
        <dbReference type="ChEBI" id="CHEBI:33019"/>
        <dbReference type="ChEBI" id="CHEBI:78442"/>
        <dbReference type="ChEBI" id="CHEBI:78513"/>
        <dbReference type="ChEBI" id="CHEBI:456215"/>
        <dbReference type="EC" id="6.1.1.19"/>
    </reaction>
</comment>
<keyword evidence="7 11" id="KW-0030">Aminoacyl-tRNA synthetase</keyword>
<dbReference type="InterPro" id="IPR036695">
    <property type="entry name" value="Arg-tRNA-synth_N_sf"/>
</dbReference>
<dbReference type="Pfam" id="PF00750">
    <property type="entry name" value="tRNA-synt_1d"/>
    <property type="match status" value="1"/>
</dbReference>
<dbReference type="AlphaFoldDB" id="A0A484H9V6"/>
<evidence type="ECO:0000256" key="7">
    <source>
        <dbReference type="ARBA" id="ARBA00023146"/>
    </source>
</evidence>
<evidence type="ECO:0000256" key="2">
    <source>
        <dbReference type="ARBA" id="ARBA00012837"/>
    </source>
</evidence>
<reference evidence="11" key="1">
    <citation type="submission" date="2018-10" db="EMBL/GenBank/DDBJ databases">
        <authorList>
            <person name="Gruber-Vodicka H."/>
            <person name="Jaeckle O."/>
        </authorList>
    </citation>
    <scope>NUCLEOTIDE SEQUENCE</scope>
</reference>
<dbReference type="PROSITE" id="PS00178">
    <property type="entry name" value="AA_TRNA_LIGASE_I"/>
    <property type="match status" value="1"/>
</dbReference>
<dbReference type="PANTHER" id="PTHR11956">
    <property type="entry name" value="ARGINYL-TRNA SYNTHETASE"/>
    <property type="match status" value="1"/>
</dbReference>
<dbReference type="InterPro" id="IPR014729">
    <property type="entry name" value="Rossmann-like_a/b/a_fold"/>
</dbReference>
<feature type="domain" description="DALR anticodon binding" evidence="9">
    <location>
        <begin position="454"/>
        <end position="585"/>
    </location>
</feature>
<keyword evidence="6" id="KW-0648">Protein biosynthesis</keyword>
<dbReference type="Gene3D" id="3.40.50.620">
    <property type="entry name" value="HUPs"/>
    <property type="match status" value="1"/>
</dbReference>
<dbReference type="HAMAP" id="MF_00123">
    <property type="entry name" value="Arg_tRNA_synth"/>
    <property type="match status" value="1"/>
</dbReference>
<dbReference type="GO" id="GO:0005524">
    <property type="term" value="F:ATP binding"/>
    <property type="evidence" value="ECO:0007669"/>
    <property type="project" value="UniProtKB-KW"/>
</dbReference>
<evidence type="ECO:0000256" key="5">
    <source>
        <dbReference type="ARBA" id="ARBA00022840"/>
    </source>
</evidence>
<name>A0A484H9V6_9ZZZZ</name>
<dbReference type="InterPro" id="IPR035684">
    <property type="entry name" value="ArgRS_core"/>
</dbReference>
<dbReference type="Pfam" id="PF05746">
    <property type="entry name" value="DALR_1"/>
    <property type="match status" value="1"/>
</dbReference>
<dbReference type="GO" id="GO:0006420">
    <property type="term" value="P:arginyl-tRNA aminoacylation"/>
    <property type="evidence" value="ECO:0007669"/>
    <property type="project" value="InterPro"/>
</dbReference>
<dbReference type="InterPro" id="IPR001412">
    <property type="entry name" value="aa-tRNA-synth_I_CS"/>
</dbReference>
<dbReference type="PRINTS" id="PR01038">
    <property type="entry name" value="TRNASYNTHARG"/>
</dbReference>
<dbReference type="PANTHER" id="PTHR11956:SF5">
    <property type="entry name" value="ARGININE--TRNA LIGASE, CYTOPLASMIC"/>
    <property type="match status" value="1"/>
</dbReference>
<dbReference type="Pfam" id="PF03485">
    <property type="entry name" value="Arg_tRNA_synt_N"/>
    <property type="match status" value="1"/>
</dbReference>
<evidence type="ECO:0000256" key="1">
    <source>
        <dbReference type="ARBA" id="ARBA00005594"/>
    </source>
</evidence>
<evidence type="ECO:0000256" key="6">
    <source>
        <dbReference type="ARBA" id="ARBA00022917"/>
    </source>
</evidence>
<feature type="domain" description="Arginyl tRNA synthetase N-terminal" evidence="10">
    <location>
        <begin position="8"/>
        <end position="94"/>
    </location>
</feature>
<evidence type="ECO:0000259" key="9">
    <source>
        <dbReference type="SMART" id="SM00836"/>
    </source>
</evidence>
<dbReference type="SUPFAM" id="SSF47323">
    <property type="entry name" value="Anticodon-binding domain of a subclass of class I aminoacyl-tRNA synthetases"/>
    <property type="match status" value="1"/>
</dbReference>
<evidence type="ECO:0000256" key="4">
    <source>
        <dbReference type="ARBA" id="ARBA00022741"/>
    </source>
</evidence>
<dbReference type="SUPFAM" id="SSF52374">
    <property type="entry name" value="Nucleotidylyl transferase"/>
    <property type="match status" value="1"/>
</dbReference>
<dbReference type="CDD" id="cd00671">
    <property type="entry name" value="ArgRS_core"/>
    <property type="match status" value="1"/>
</dbReference>
<keyword evidence="5" id="KW-0067">ATP-binding</keyword>
<sequence>MNVFKYCQTILHTVISELAAGGEIQVCLDITRITCETSRNTIYGHITTNIAMVLAKPTGLESRVLAAMIAERLEIFSEIASVTVAGPGFLNICFINSFWHDRLRELLIAGISYGDTTLGAGYQVNIEFVSANPTGPLHIGHGRGAVVGDALAALLEKAGYAVTREYYINDGGTQVDMLARSTYLRYREALGEAVHSIPEGYYPGAYLLPIGRALARRDGKRWLSVSESEWLEPVRAFAVDAMMNVIRADLEALGVQHDVFASERQLIAGGGVETAVRLLAERGLVYEGILEPPIGQEAVSWQARPQVLFRATHFGDHVDRPLKKADGHWAYFASDLAYHLDKYHRGFASMLNIWGADHSGYVQRMQAAVQALTSGQGKLEVKLCQMVNLLDNGQAAKKKMSKRAGTFITLREVIDRVGRDVVRFIMLTRKSDAHLDFDFTRVTEQSRENPVFYVQYAHARACSVYRHACLLFPDVEFSTQRLAVSALHRLTDPLELGLIRILAGWPQLVEAAAEAYEPHRVAYYLFEVAAAFHELWNKGQDSSELRFLLADDPELSQARLALVRGVATVIESGLSIFGVEAVQELR</sequence>
<evidence type="ECO:0000256" key="8">
    <source>
        <dbReference type="ARBA" id="ARBA00049339"/>
    </source>
</evidence>
<gene>
    <name evidence="11" type="ORF">RIEGSTA812A_PEG_55</name>
</gene>
<organism evidence="11">
    <name type="scientific">invertebrate metagenome</name>
    <dbReference type="NCBI Taxonomy" id="1711999"/>
    <lineage>
        <taxon>unclassified sequences</taxon>
        <taxon>metagenomes</taxon>
        <taxon>organismal metagenomes</taxon>
    </lineage>
</organism>
<dbReference type="GO" id="GO:0004814">
    <property type="term" value="F:arginine-tRNA ligase activity"/>
    <property type="evidence" value="ECO:0007669"/>
    <property type="project" value="UniProtKB-EC"/>
</dbReference>
<dbReference type="Gene3D" id="1.10.730.10">
    <property type="entry name" value="Isoleucyl-tRNA Synthetase, Domain 1"/>
    <property type="match status" value="1"/>
</dbReference>
<dbReference type="SMART" id="SM01016">
    <property type="entry name" value="Arg_tRNA_synt_N"/>
    <property type="match status" value="1"/>
</dbReference>